<evidence type="ECO:0000256" key="1">
    <source>
        <dbReference type="ARBA" id="ARBA00006068"/>
    </source>
</evidence>
<name>A0A0G0VN07_9BACT</name>
<dbReference type="PANTHER" id="PTHR33392:SF6">
    <property type="entry name" value="POLYISOPRENYL-TEICHOIC ACID--PEPTIDOGLYCAN TEICHOIC ACID TRANSFERASE TAGU"/>
    <property type="match status" value="1"/>
</dbReference>
<feature type="transmembrane region" description="Helical" evidence="2">
    <location>
        <begin position="29"/>
        <end position="50"/>
    </location>
</feature>
<accession>A0A0G0VN07</accession>
<dbReference type="InterPro" id="IPR004474">
    <property type="entry name" value="LytR_CpsA_psr"/>
</dbReference>
<keyword evidence="2" id="KW-1133">Transmembrane helix</keyword>
<proteinExistence type="inferred from homology"/>
<dbReference type="PANTHER" id="PTHR33392">
    <property type="entry name" value="POLYISOPRENYL-TEICHOIC ACID--PEPTIDOGLYCAN TEICHOIC ACID TRANSFERASE TAGU"/>
    <property type="match status" value="1"/>
</dbReference>
<dbReference type="Proteomes" id="UP000034293">
    <property type="component" value="Unassembled WGS sequence"/>
</dbReference>
<dbReference type="NCBIfam" id="TIGR00350">
    <property type="entry name" value="lytR_cpsA_psr"/>
    <property type="match status" value="1"/>
</dbReference>
<comment type="similarity">
    <text evidence="1">Belongs to the LytR/CpsA/Psr (LCP) family.</text>
</comment>
<dbReference type="InterPro" id="IPR050922">
    <property type="entry name" value="LytR/CpsA/Psr_CW_biosynth"/>
</dbReference>
<comment type="caution">
    <text evidence="4">The sequence shown here is derived from an EMBL/GenBank/DDBJ whole genome shotgun (WGS) entry which is preliminary data.</text>
</comment>
<sequence length="364" mass="40063">MLDHSNTGSFVERPEESVVSRHQKRWGKIILLTILVLFLVPFFGVGLAVYKFPLAAKTVYNFIASPANQIASNGGKTNILVMGKSGGAHDGADLTDTMILVSVSLDRTEIKMISIPRDIWIPEIRAKINSAYYWGKQGTPYFTSQETGGGIAFAKKITEEVVGQPIQYGAVIDSSSFRDIIDALGGIEVNVENGFTDKLYPIEGRENDTCEGDTTFTCRYETIIFNPGVQTMNGGTALKFVRSRHAEGTEGTDIARESRQQKIVGAIKEKITQPKVLLNPKVDAAMLNIVKKYVETDIDLPASGILIRLILDGSKNINQFLIPDGLLVNPPISKAYDNLYVFTPKAGNGKWEEINEWFTLILGI</sequence>
<dbReference type="AlphaFoldDB" id="A0A0G0VN07"/>
<evidence type="ECO:0000259" key="3">
    <source>
        <dbReference type="Pfam" id="PF03816"/>
    </source>
</evidence>
<dbReference type="EMBL" id="LBZA01000012">
    <property type="protein sequence ID" value="KKR64132.1"/>
    <property type="molecule type" value="Genomic_DNA"/>
</dbReference>
<evidence type="ECO:0000256" key="2">
    <source>
        <dbReference type="SAM" id="Phobius"/>
    </source>
</evidence>
<organism evidence="4 5">
    <name type="scientific">Candidatus Woesebacteria bacterium GW2011_GWA1_40_43</name>
    <dbReference type="NCBI Taxonomy" id="1618553"/>
    <lineage>
        <taxon>Bacteria</taxon>
        <taxon>Candidatus Woeseibacteriota</taxon>
    </lineage>
</organism>
<gene>
    <name evidence="4" type="ORF">UU02_C0012G0011</name>
</gene>
<evidence type="ECO:0000313" key="4">
    <source>
        <dbReference type="EMBL" id="KKR64132.1"/>
    </source>
</evidence>
<reference evidence="4 5" key="1">
    <citation type="journal article" date="2015" name="Nature">
        <title>rRNA introns, odd ribosomes, and small enigmatic genomes across a large radiation of phyla.</title>
        <authorList>
            <person name="Brown C.T."/>
            <person name="Hug L.A."/>
            <person name="Thomas B.C."/>
            <person name="Sharon I."/>
            <person name="Castelle C.J."/>
            <person name="Singh A."/>
            <person name="Wilkins M.J."/>
            <person name="Williams K.H."/>
            <person name="Banfield J.F."/>
        </authorList>
    </citation>
    <scope>NUCLEOTIDE SEQUENCE [LARGE SCALE GENOMIC DNA]</scope>
</reference>
<evidence type="ECO:0000313" key="5">
    <source>
        <dbReference type="Proteomes" id="UP000034293"/>
    </source>
</evidence>
<dbReference type="Gene3D" id="3.40.630.190">
    <property type="entry name" value="LCP protein"/>
    <property type="match status" value="1"/>
</dbReference>
<keyword evidence="2" id="KW-0812">Transmembrane</keyword>
<feature type="domain" description="Cell envelope-related transcriptional attenuator" evidence="3">
    <location>
        <begin position="95"/>
        <end position="272"/>
    </location>
</feature>
<keyword evidence="2" id="KW-0472">Membrane</keyword>
<dbReference type="Pfam" id="PF03816">
    <property type="entry name" value="LytR_cpsA_psr"/>
    <property type="match status" value="1"/>
</dbReference>
<protein>
    <submittedName>
        <fullName evidence="4">Cell envelope-related transcriptional attenuator</fullName>
    </submittedName>
</protein>